<evidence type="ECO:0000313" key="1">
    <source>
        <dbReference type="EMBL" id="QKG22567.1"/>
    </source>
</evidence>
<organism evidence="1 2">
    <name type="scientific">Actinomadura verrucosospora</name>
    <dbReference type="NCBI Taxonomy" id="46165"/>
    <lineage>
        <taxon>Bacteria</taxon>
        <taxon>Bacillati</taxon>
        <taxon>Actinomycetota</taxon>
        <taxon>Actinomycetes</taxon>
        <taxon>Streptosporangiales</taxon>
        <taxon>Thermomonosporaceae</taxon>
        <taxon>Actinomadura</taxon>
    </lineage>
</organism>
<accession>A0A7D4A6Z7</accession>
<protein>
    <submittedName>
        <fullName evidence="1">Scramblase family protein</fullName>
    </submittedName>
</protein>
<gene>
    <name evidence="1" type="ORF">ACTIVE_4208</name>
</gene>
<dbReference type="EMBL" id="CP053892">
    <property type="protein sequence ID" value="QKG22567.1"/>
    <property type="molecule type" value="Genomic_DNA"/>
</dbReference>
<proteinExistence type="predicted"/>
<keyword evidence="2" id="KW-1185">Reference proteome</keyword>
<name>A0A7D4A6Z7_ACTVE</name>
<sequence>MVSAEGGFVVSLFDARTFRVHKGSVTDEHGRPLASVREQGRTGWRGALDAVGPGSAAGFERSVDVLDPWGRPLLTVSRASSHVRKPVTHVLRPDGAQLGTVAIASRKGRPYYPFHDPYGNLVGEMRTVSPRTGKPRTKLRAVAGALQTFVGGTFDINDRLGTVYGRVDPDDPWLATEDDPRTITFDPGMPQPLRVLGLASAVCLAVVRGHGS</sequence>
<evidence type="ECO:0000313" key="2">
    <source>
        <dbReference type="Proteomes" id="UP000501240"/>
    </source>
</evidence>
<reference evidence="1 2" key="1">
    <citation type="submission" date="2020-05" db="EMBL/GenBank/DDBJ databases">
        <title>Actinomadura verrucosospora NRRL-B18236 (PFL_A860) Genome sequencing and assembly.</title>
        <authorList>
            <person name="Samborskyy M."/>
        </authorList>
    </citation>
    <scope>NUCLEOTIDE SEQUENCE [LARGE SCALE GENOMIC DNA]</scope>
    <source>
        <strain evidence="1 2">NRRL:B18236</strain>
    </source>
</reference>
<dbReference type="Proteomes" id="UP000501240">
    <property type="component" value="Chromosome"/>
</dbReference>
<dbReference type="AlphaFoldDB" id="A0A7D4A6Z7"/>